<feature type="non-terminal residue" evidence="1">
    <location>
        <position position="1"/>
    </location>
</feature>
<organism evidence="1 2">
    <name type="scientific">Candidula unifasciata</name>
    <dbReference type="NCBI Taxonomy" id="100452"/>
    <lineage>
        <taxon>Eukaryota</taxon>
        <taxon>Metazoa</taxon>
        <taxon>Spiralia</taxon>
        <taxon>Lophotrochozoa</taxon>
        <taxon>Mollusca</taxon>
        <taxon>Gastropoda</taxon>
        <taxon>Heterobranchia</taxon>
        <taxon>Euthyneura</taxon>
        <taxon>Panpulmonata</taxon>
        <taxon>Eupulmonata</taxon>
        <taxon>Stylommatophora</taxon>
        <taxon>Helicina</taxon>
        <taxon>Helicoidea</taxon>
        <taxon>Geomitridae</taxon>
        <taxon>Candidula</taxon>
    </lineage>
</organism>
<dbReference type="AlphaFoldDB" id="A0A8S3ZXC5"/>
<name>A0A8S3ZXC5_9EUPU</name>
<dbReference type="EMBL" id="CAJHNH020005557">
    <property type="protein sequence ID" value="CAG5132680.1"/>
    <property type="molecule type" value="Genomic_DNA"/>
</dbReference>
<sequence length="82" mass="9525">CFTVRYQVYTRNHAESVRIPDTVCVPGVIHHSGVTDLTCTHHTTSHQPTFPHTCWNTHTVRHRLRRCILRSHSGPVRSCRIR</sequence>
<accession>A0A8S3ZXC5</accession>
<gene>
    <name evidence="1" type="ORF">CUNI_LOCUS18238</name>
</gene>
<feature type="non-terminal residue" evidence="1">
    <location>
        <position position="82"/>
    </location>
</feature>
<reference evidence="1" key="1">
    <citation type="submission" date="2021-04" db="EMBL/GenBank/DDBJ databases">
        <authorList>
            <consortium name="Molecular Ecology Group"/>
        </authorList>
    </citation>
    <scope>NUCLEOTIDE SEQUENCE</scope>
</reference>
<proteinExistence type="predicted"/>
<dbReference type="Proteomes" id="UP000678393">
    <property type="component" value="Unassembled WGS sequence"/>
</dbReference>
<evidence type="ECO:0000313" key="1">
    <source>
        <dbReference type="EMBL" id="CAG5132680.1"/>
    </source>
</evidence>
<evidence type="ECO:0000313" key="2">
    <source>
        <dbReference type="Proteomes" id="UP000678393"/>
    </source>
</evidence>
<comment type="caution">
    <text evidence="1">The sequence shown here is derived from an EMBL/GenBank/DDBJ whole genome shotgun (WGS) entry which is preliminary data.</text>
</comment>
<keyword evidence="2" id="KW-1185">Reference proteome</keyword>
<protein>
    <submittedName>
        <fullName evidence="1">Uncharacterized protein</fullName>
    </submittedName>
</protein>